<accession>A0AAN7GA41</accession>
<keyword evidence="2" id="KW-1185">Reference proteome</keyword>
<dbReference type="Proteomes" id="UP001324115">
    <property type="component" value="Unassembled WGS sequence"/>
</dbReference>
<evidence type="ECO:0000313" key="2">
    <source>
        <dbReference type="Proteomes" id="UP001324115"/>
    </source>
</evidence>
<comment type="caution">
    <text evidence="1">The sequence shown here is derived from an EMBL/GenBank/DDBJ whole genome shotgun (WGS) entry which is preliminary data.</text>
</comment>
<dbReference type="PANTHER" id="PTHR33098">
    <property type="entry name" value="COTTON FIBER (DUF761)"/>
    <property type="match status" value="1"/>
</dbReference>
<protein>
    <recommendedName>
        <fullName evidence="3">DUF761 domain-containing protein</fullName>
    </recommendedName>
</protein>
<dbReference type="EMBL" id="JAXUIC010000002">
    <property type="protein sequence ID" value="KAK4605044.1"/>
    <property type="molecule type" value="Genomic_DNA"/>
</dbReference>
<dbReference type="PANTHER" id="PTHR33098:SF112">
    <property type="entry name" value="COTTON FIBER PROTEIN"/>
    <property type="match status" value="1"/>
</dbReference>
<evidence type="ECO:0008006" key="3">
    <source>
        <dbReference type="Google" id="ProtNLM"/>
    </source>
</evidence>
<reference evidence="1 2" key="1">
    <citation type="journal article" date="2023" name="G3 (Bethesda)">
        <title>A haplotype-resolved chromosome-scale genome for Quercus rubra L. provides insights into the genetics of adaptive traits for red oak species.</title>
        <authorList>
            <person name="Kapoor B."/>
            <person name="Jenkins J."/>
            <person name="Schmutz J."/>
            <person name="Zhebentyayeva T."/>
            <person name="Kuelheim C."/>
            <person name="Coggeshall M."/>
            <person name="Heim C."/>
            <person name="Lasky J.R."/>
            <person name="Leites L."/>
            <person name="Islam-Faridi N."/>
            <person name="Romero-Severson J."/>
            <person name="DeLeo V.L."/>
            <person name="Lucas S.M."/>
            <person name="Lazic D."/>
            <person name="Gailing O."/>
            <person name="Carlson J."/>
            <person name="Staton M."/>
        </authorList>
    </citation>
    <scope>NUCLEOTIDE SEQUENCE [LARGE SCALE GENOMIC DNA]</scope>
    <source>
        <strain evidence="1">Pseudo-F2</strain>
    </source>
</reference>
<sequence>MQFSNMGKDSKLSLLTRLKRAVKNVRFLLDFNMSQWRLASVLGHASSSSKRISFNDRPGLRAVCDDDTIDFEDSVGSSRSGIQRTISCPSEDDVDKRADMFINNFYRQLRIERQISLELQYCRGNSFKLISP</sequence>
<proteinExistence type="predicted"/>
<dbReference type="AlphaFoldDB" id="A0AAN7GA41"/>
<name>A0AAN7GA41_QUERU</name>
<dbReference type="Pfam" id="PF05553">
    <property type="entry name" value="DUF761"/>
    <property type="match status" value="1"/>
</dbReference>
<evidence type="ECO:0000313" key="1">
    <source>
        <dbReference type="EMBL" id="KAK4605044.1"/>
    </source>
</evidence>
<dbReference type="InterPro" id="IPR008480">
    <property type="entry name" value="DUF761_pln"/>
</dbReference>
<organism evidence="1 2">
    <name type="scientific">Quercus rubra</name>
    <name type="common">Northern red oak</name>
    <name type="synonym">Quercus borealis</name>
    <dbReference type="NCBI Taxonomy" id="3512"/>
    <lineage>
        <taxon>Eukaryota</taxon>
        <taxon>Viridiplantae</taxon>
        <taxon>Streptophyta</taxon>
        <taxon>Embryophyta</taxon>
        <taxon>Tracheophyta</taxon>
        <taxon>Spermatophyta</taxon>
        <taxon>Magnoliopsida</taxon>
        <taxon>eudicotyledons</taxon>
        <taxon>Gunneridae</taxon>
        <taxon>Pentapetalae</taxon>
        <taxon>rosids</taxon>
        <taxon>fabids</taxon>
        <taxon>Fagales</taxon>
        <taxon>Fagaceae</taxon>
        <taxon>Quercus</taxon>
    </lineage>
</organism>
<gene>
    <name evidence="1" type="ORF">RGQ29_013214</name>
</gene>